<feature type="transmembrane region" description="Helical" evidence="8">
    <location>
        <begin position="104"/>
        <end position="125"/>
    </location>
</feature>
<feature type="transmembrane region" description="Helical" evidence="8">
    <location>
        <begin position="300"/>
        <end position="322"/>
    </location>
</feature>
<dbReference type="InterPro" id="IPR050549">
    <property type="entry name" value="MFS_Trehalose_Transporter"/>
</dbReference>
<comment type="subcellular location">
    <subcellularLocation>
        <location evidence="1">Cell membrane</location>
        <topology evidence="1">Multi-pass membrane protein</topology>
    </subcellularLocation>
</comment>
<dbReference type="GO" id="GO:0005886">
    <property type="term" value="C:plasma membrane"/>
    <property type="evidence" value="ECO:0007669"/>
    <property type="project" value="UniProtKB-SubCell"/>
</dbReference>
<dbReference type="InterPro" id="IPR020846">
    <property type="entry name" value="MFS_dom"/>
</dbReference>
<dbReference type="PANTHER" id="PTHR48021">
    <property type="match status" value="1"/>
</dbReference>
<dbReference type="SUPFAM" id="SSF103473">
    <property type="entry name" value="MFS general substrate transporter"/>
    <property type="match status" value="1"/>
</dbReference>
<evidence type="ECO:0000256" key="1">
    <source>
        <dbReference type="ARBA" id="ARBA00004651"/>
    </source>
</evidence>
<evidence type="ECO:0000259" key="9">
    <source>
        <dbReference type="PROSITE" id="PS50850"/>
    </source>
</evidence>
<feature type="transmembrane region" description="Helical" evidence="8">
    <location>
        <begin position="265"/>
        <end position="288"/>
    </location>
</feature>
<evidence type="ECO:0000256" key="3">
    <source>
        <dbReference type="ARBA" id="ARBA00022475"/>
    </source>
</evidence>
<keyword evidence="7 8" id="KW-0472">Membrane</keyword>
<evidence type="ECO:0000256" key="8">
    <source>
        <dbReference type="SAM" id="Phobius"/>
    </source>
</evidence>
<dbReference type="AlphaFoldDB" id="A0A2W1BTX0"/>
<feature type="transmembrane region" description="Helical" evidence="8">
    <location>
        <begin position="358"/>
        <end position="382"/>
    </location>
</feature>
<dbReference type="Proteomes" id="UP000249218">
    <property type="component" value="Unassembled WGS sequence"/>
</dbReference>
<feature type="transmembrane region" description="Helical" evidence="8">
    <location>
        <begin position="331"/>
        <end position="352"/>
    </location>
</feature>
<evidence type="ECO:0000313" key="10">
    <source>
        <dbReference type="EMBL" id="PZC77105.1"/>
    </source>
</evidence>
<keyword evidence="5 8" id="KW-0812">Transmembrane</keyword>
<evidence type="ECO:0000256" key="5">
    <source>
        <dbReference type="ARBA" id="ARBA00022692"/>
    </source>
</evidence>
<evidence type="ECO:0000256" key="6">
    <source>
        <dbReference type="ARBA" id="ARBA00022989"/>
    </source>
</evidence>
<reference evidence="10 11" key="1">
    <citation type="journal article" date="2017" name="BMC Biol.">
        <title>Genomic innovations, transcriptional plasticity and gene loss underlying the evolution and divergence of two highly polyphagous and invasive Helicoverpa pest species.</title>
        <authorList>
            <person name="Pearce S.L."/>
            <person name="Clarke D.F."/>
            <person name="East P.D."/>
            <person name="Elfekih S."/>
            <person name="Gordon K.H."/>
            <person name="Jermiin L.S."/>
            <person name="McGaughran A."/>
            <person name="Oakeshott J.G."/>
            <person name="Papanikolaou A."/>
            <person name="Perera O.P."/>
            <person name="Rane R.V."/>
            <person name="Richards S."/>
            <person name="Tay W.T."/>
            <person name="Walsh T.K."/>
            <person name="Anderson A."/>
            <person name="Anderson C.J."/>
            <person name="Asgari S."/>
            <person name="Board P.G."/>
            <person name="Bretschneider A."/>
            <person name="Campbell P.M."/>
            <person name="Chertemps T."/>
            <person name="Christeller J.T."/>
            <person name="Coppin C.W."/>
            <person name="Downes S.J."/>
            <person name="Duan G."/>
            <person name="Farnsworth C.A."/>
            <person name="Good R.T."/>
            <person name="Han L.B."/>
            <person name="Han Y.C."/>
            <person name="Hatje K."/>
            <person name="Horne I."/>
            <person name="Huang Y.P."/>
            <person name="Hughes D.S."/>
            <person name="Jacquin-Joly E."/>
            <person name="James W."/>
            <person name="Jhangiani S."/>
            <person name="Kollmar M."/>
            <person name="Kuwar S.S."/>
            <person name="Li S."/>
            <person name="Liu N.Y."/>
            <person name="Maibeche M.T."/>
            <person name="Miller J.R."/>
            <person name="Montagne N."/>
            <person name="Perry T."/>
            <person name="Qu J."/>
            <person name="Song S.V."/>
            <person name="Sutton G.G."/>
            <person name="Vogel H."/>
            <person name="Walenz B.P."/>
            <person name="Xu W."/>
            <person name="Zhang H.J."/>
            <person name="Zou Z."/>
            <person name="Batterham P."/>
            <person name="Edwards O.R."/>
            <person name="Feyereisen R."/>
            <person name="Gibbs R.A."/>
            <person name="Heckel D.G."/>
            <person name="McGrath A."/>
            <person name="Robin C."/>
            <person name="Scherer S.E."/>
            <person name="Worley K.C."/>
            <person name="Wu Y.D."/>
        </authorList>
    </citation>
    <scope>NUCLEOTIDE SEQUENCE [LARGE SCALE GENOMIC DNA]</scope>
    <source>
        <strain evidence="10">Harm_GR_Male_#8</strain>
        <tissue evidence="10">Whole organism</tissue>
    </source>
</reference>
<feature type="transmembrane region" description="Helical" evidence="8">
    <location>
        <begin position="7"/>
        <end position="30"/>
    </location>
</feature>
<dbReference type="Pfam" id="PF00083">
    <property type="entry name" value="Sugar_tr"/>
    <property type="match status" value="1"/>
</dbReference>
<keyword evidence="6 8" id="KW-1133">Transmembrane helix</keyword>
<keyword evidence="11" id="KW-1185">Reference proteome</keyword>
<sequence length="473" mass="52054">MGVLYQILGTFMISTMGVNMGVVFAWPAFTITLFQSQNTTLSRPMTDTEISLLGSLSSIGALISTPTAGYMLEKLGRKYCSVMNSLGLLLVWVILACTKNVETVLAAVFLSGIASSVFLVATVYISEICQDSIRGSMTACNMISYGLGMLLSYLLGGILEYHVMLYVGVTMGALGTCLLFVLKETPIHLMSKGKEKEAAESLAFYRMWKLDSKELLEEINNMKRALNPDLSDDTPEEEKLQPEMKSAEKLSLWQFIKKSKSSRQAFFVSLVVMTAAIFQGLIVVQMYAEPLFVEAVPTASPSLCSVMLAVATVVAGIVAAYLTDRLGRRPLMIYASLGSGISCVLLGTQMQFHWGPSWVAAVFMYLFAILYTCGAGTVPFVLLAELFLPEVKSLFSMVLVEYVWLCNFVILFIFNPLLKAVGWGPVFYIFAIICFLSSSFCVFFLPETKGLDVEAIQVLFTSKRKSRSVRSVC</sequence>
<proteinExistence type="predicted"/>
<organism evidence="10 11">
    <name type="scientific">Helicoverpa armigera</name>
    <name type="common">Cotton bollworm</name>
    <name type="synonym">Heliothis armigera</name>
    <dbReference type="NCBI Taxonomy" id="29058"/>
    <lineage>
        <taxon>Eukaryota</taxon>
        <taxon>Metazoa</taxon>
        <taxon>Ecdysozoa</taxon>
        <taxon>Arthropoda</taxon>
        <taxon>Hexapoda</taxon>
        <taxon>Insecta</taxon>
        <taxon>Pterygota</taxon>
        <taxon>Neoptera</taxon>
        <taxon>Endopterygota</taxon>
        <taxon>Lepidoptera</taxon>
        <taxon>Glossata</taxon>
        <taxon>Ditrysia</taxon>
        <taxon>Noctuoidea</taxon>
        <taxon>Noctuidae</taxon>
        <taxon>Heliothinae</taxon>
        <taxon>Helicoverpa</taxon>
    </lineage>
</organism>
<evidence type="ECO:0000313" key="11">
    <source>
        <dbReference type="Proteomes" id="UP000249218"/>
    </source>
</evidence>
<dbReference type="InterPro" id="IPR005829">
    <property type="entry name" value="Sugar_transporter_CS"/>
</dbReference>
<dbReference type="InterPro" id="IPR036259">
    <property type="entry name" value="MFS_trans_sf"/>
</dbReference>
<evidence type="ECO:0000256" key="2">
    <source>
        <dbReference type="ARBA" id="ARBA00022448"/>
    </source>
</evidence>
<feature type="domain" description="Major facilitator superfamily (MFS) profile" evidence="9">
    <location>
        <begin position="1"/>
        <end position="449"/>
    </location>
</feature>
<dbReference type="EMBL" id="KZ149937">
    <property type="protein sequence ID" value="PZC77105.1"/>
    <property type="molecule type" value="Genomic_DNA"/>
</dbReference>
<feature type="transmembrane region" description="Helical" evidence="8">
    <location>
        <begin position="426"/>
        <end position="445"/>
    </location>
</feature>
<dbReference type="PANTHER" id="PTHR48021:SF33">
    <property type="entry name" value="AT22075P-RELATED"/>
    <property type="match status" value="1"/>
</dbReference>
<accession>A0A2W1BTX0</accession>
<keyword evidence="4" id="KW-0762">Sugar transport</keyword>
<gene>
    <name evidence="10" type="primary">HaOG203722</name>
    <name evidence="10" type="ORF">B5X24_HaOG203722</name>
</gene>
<dbReference type="FunFam" id="1.20.1250.20:FF:000218">
    <property type="entry name" value="facilitated trehalose transporter Tret1"/>
    <property type="match status" value="1"/>
</dbReference>
<dbReference type="OrthoDB" id="8120565at2759"/>
<keyword evidence="2" id="KW-0813">Transport</keyword>
<feature type="transmembrane region" description="Helical" evidence="8">
    <location>
        <begin position="161"/>
        <end position="182"/>
    </location>
</feature>
<dbReference type="PROSITE" id="PS00216">
    <property type="entry name" value="SUGAR_TRANSPORT_1"/>
    <property type="match status" value="1"/>
</dbReference>
<dbReference type="PROSITE" id="PS50850">
    <property type="entry name" value="MFS"/>
    <property type="match status" value="1"/>
</dbReference>
<feature type="transmembrane region" description="Helical" evidence="8">
    <location>
        <begin position="50"/>
        <end position="72"/>
    </location>
</feature>
<protein>
    <recommendedName>
        <fullName evidence="9">Major facilitator superfamily (MFS) profile domain-containing protein</fullName>
    </recommendedName>
</protein>
<dbReference type="InterPro" id="IPR005828">
    <property type="entry name" value="MFS_sugar_transport-like"/>
</dbReference>
<feature type="transmembrane region" description="Helical" evidence="8">
    <location>
        <begin position="394"/>
        <end position="414"/>
    </location>
</feature>
<feature type="transmembrane region" description="Helical" evidence="8">
    <location>
        <begin position="79"/>
        <end position="98"/>
    </location>
</feature>
<feature type="transmembrane region" description="Helical" evidence="8">
    <location>
        <begin position="137"/>
        <end position="155"/>
    </location>
</feature>
<name>A0A2W1BTX0_HELAM</name>
<evidence type="ECO:0000256" key="7">
    <source>
        <dbReference type="ARBA" id="ARBA00023136"/>
    </source>
</evidence>
<evidence type="ECO:0000256" key="4">
    <source>
        <dbReference type="ARBA" id="ARBA00022597"/>
    </source>
</evidence>
<dbReference type="Gene3D" id="1.20.1250.20">
    <property type="entry name" value="MFS general substrate transporter like domains"/>
    <property type="match status" value="1"/>
</dbReference>
<keyword evidence="3" id="KW-1003">Cell membrane</keyword>
<dbReference type="GO" id="GO:0022857">
    <property type="term" value="F:transmembrane transporter activity"/>
    <property type="evidence" value="ECO:0007669"/>
    <property type="project" value="InterPro"/>
</dbReference>